<organism evidence="1 2">
    <name type="scientific">Podarcis lilfordi</name>
    <name type="common">Lilford's wall lizard</name>
    <dbReference type="NCBI Taxonomy" id="74358"/>
    <lineage>
        <taxon>Eukaryota</taxon>
        <taxon>Metazoa</taxon>
        <taxon>Chordata</taxon>
        <taxon>Craniata</taxon>
        <taxon>Vertebrata</taxon>
        <taxon>Euteleostomi</taxon>
        <taxon>Lepidosauria</taxon>
        <taxon>Squamata</taxon>
        <taxon>Bifurcata</taxon>
        <taxon>Unidentata</taxon>
        <taxon>Episquamata</taxon>
        <taxon>Laterata</taxon>
        <taxon>Lacertibaenia</taxon>
        <taxon>Lacertidae</taxon>
        <taxon>Podarcis</taxon>
    </lineage>
</organism>
<feature type="non-terminal residue" evidence="1">
    <location>
        <position position="1"/>
    </location>
</feature>
<protein>
    <submittedName>
        <fullName evidence="1">Uncharacterized protein</fullName>
    </submittedName>
</protein>
<sequence length="146" mass="16762">VTSDTYLTIYSPGQHAAPSPESLSRPSLKKPRPGCWQEFLINVPGLEGVEWHRQRLASFLGIDYHPRRCGLAGAKIPSEKRMQPQLTELQDEEKWMGRDILGQRGQACRLPESRPEKVLKGKPCDYYSERWLVKWRGCLSSQRQSL</sequence>
<gene>
    <name evidence="1" type="ORF">PODLI_1B021678</name>
</gene>
<reference evidence="1" key="1">
    <citation type="submission" date="2022-12" db="EMBL/GenBank/DDBJ databases">
        <authorList>
            <person name="Alioto T."/>
            <person name="Alioto T."/>
            <person name="Gomez Garrido J."/>
        </authorList>
    </citation>
    <scope>NUCLEOTIDE SEQUENCE</scope>
</reference>
<comment type="caution">
    <text evidence="1">The sequence shown here is derived from an EMBL/GenBank/DDBJ whole genome shotgun (WGS) entry which is preliminary data.</text>
</comment>
<evidence type="ECO:0000313" key="2">
    <source>
        <dbReference type="Proteomes" id="UP001178461"/>
    </source>
</evidence>
<accession>A0AA35QPZ6</accession>
<keyword evidence="2" id="KW-1185">Reference proteome</keyword>
<proteinExistence type="predicted"/>
<dbReference type="Proteomes" id="UP001178461">
    <property type="component" value="Unassembled WGS sequence"/>
</dbReference>
<evidence type="ECO:0000313" key="1">
    <source>
        <dbReference type="EMBL" id="CAI7934976.1"/>
    </source>
</evidence>
<feature type="non-terminal residue" evidence="1">
    <location>
        <position position="146"/>
    </location>
</feature>
<dbReference type="AlphaFoldDB" id="A0AA35QPZ6"/>
<dbReference type="EMBL" id="CANTUW010000021">
    <property type="protein sequence ID" value="CAI7934976.1"/>
    <property type="molecule type" value="Genomic_DNA"/>
</dbReference>
<name>A0AA35QPZ6_9SAUR</name>